<feature type="transmembrane region" description="Helical" evidence="1">
    <location>
        <begin position="362"/>
        <end position="383"/>
    </location>
</feature>
<evidence type="ECO:0000313" key="2">
    <source>
        <dbReference type="EMBL" id="HIV00696.1"/>
    </source>
</evidence>
<gene>
    <name evidence="2" type="ORF">IAB14_06260</name>
</gene>
<feature type="transmembrane region" description="Helical" evidence="1">
    <location>
        <begin position="108"/>
        <end position="128"/>
    </location>
</feature>
<feature type="transmembrane region" description="Helical" evidence="1">
    <location>
        <begin position="404"/>
        <end position="424"/>
    </location>
</feature>
<dbReference type="InterPro" id="IPR036259">
    <property type="entry name" value="MFS_trans_sf"/>
</dbReference>
<proteinExistence type="predicted"/>
<dbReference type="Proteomes" id="UP000886891">
    <property type="component" value="Unassembled WGS sequence"/>
</dbReference>
<dbReference type="AlphaFoldDB" id="A0A9D1ND54"/>
<dbReference type="GO" id="GO:0015293">
    <property type="term" value="F:symporter activity"/>
    <property type="evidence" value="ECO:0007669"/>
    <property type="project" value="InterPro"/>
</dbReference>
<name>A0A9D1ND54_9FIRM</name>
<reference evidence="2" key="1">
    <citation type="submission" date="2020-10" db="EMBL/GenBank/DDBJ databases">
        <authorList>
            <person name="Gilroy R."/>
        </authorList>
    </citation>
    <scope>NUCLEOTIDE SEQUENCE</scope>
    <source>
        <strain evidence="2">23406</strain>
    </source>
</reference>
<keyword evidence="1" id="KW-0812">Transmembrane</keyword>
<feature type="transmembrane region" description="Helical" evidence="1">
    <location>
        <begin position="134"/>
        <end position="160"/>
    </location>
</feature>
<organism evidence="2 3">
    <name type="scientific">Candidatus Stercoripulliclostridium merdipullorum</name>
    <dbReference type="NCBI Taxonomy" id="2840952"/>
    <lineage>
        <taxon>Bacteria</taxon>
        <taxon>Bacillati</taxon>
        <taxon>Bacillota</taxon>
        <taxon>Clostridia</taxon>
        <taxon>Eubacteriales</taxon>
        <taxon>Candidatus Stercoripulliclostridium</taxon>
    </lineage>
</organism>
<feature type="transmembrane region" description="Helical" evidence="1">
    <location>
        <begin position="74"/>
        <end position="96"/>
    </location>
</feature>
<dbReference type="Pfam" id="PF13347">
    <property type="entry name" value="MFS_2"/>
    <property type="match status" value="1"/>
</dbReference>
<dbReference type="Gene3D" id="1.20.1250.20">
    <property type="entry name" value="MFS general substrate transporter like domains"/>
    <property type="match status" value="2"/>
</dbReference>
<comment type="caution">
    <text evidence="2">The sequence shown here is derived from an EMBL/GenBank/DDBJ whole genome shotgun (WGS) entry which is preliminary data.</text>
</comment>
<feature type="transmembrane region" description="Helical" evidence="1">
    <location>
        <begin position="336"/>
        <end position="356"/>
    </location>
</feature>
<feature type="transmembrane region" description="Helical" evidence="1">
    <location>
        <begin position="181"/>
        <end position="203"/>
    </location>
</feature>
<keyword evidence="1" id="KW-1133">Transmembrane helix</keyword>
<dbReference type="GO" id="GO:0008643">
    <property type="term" value="P:carbohydrate transport"/>
    <property type="evidence" value="ECO:0007669"/>
    <property type="project" value="InterPro"/>
</dbReference>
<accession>A0A9D1ND54</accession>
<dbReference type="InterPro" id="IPR039672">
    <property type="entry name" value="MFS_2"/>
</dbReference>
<sequence length="539" mass="59840">MAAKQLMAKIGNAWQYVKKHWDIPPQGKFLSFKEAVAYCVGGMGAVGGRVIPTFVTLSAGIYTAAALNISVDDIFWVGLVTSIITILRAPLISYIIDNTNTKYGKFRPYIIWMPIPIVISFFLLGWVPAAIDNYVAMVIVYALIYNVLQFFVGVHSLAFTSLSQVISPSPQERTQLMSVGAFVYSLGPSIVNAVFPLLANFLFTQTVDGIKIMGINALDTYRWIVPLLAAVCYAFALIAAFGTKERMMISKVYVQRVKFLDGVRKTVQNKYFWINNLHRLWENLKVVGASFFIWVCTYMLQNEFAQSIVVTVMGTASVPGMLLAPMLIKRIGVRKLVVISNILLVVFTLPICFFPNPWLILVAGYMVTLAFGVQIVTNSLMMAQTYDYQQFKTGDRMEGFLSQFGEILIQVTTIAVAYIGPAISKAYGYFDDATVLYRPEVIEPIIQLNCVVAAGSAVLAVLSMLLWDLTDKKHAQIMDVLGVRALKEDGVIEEGEANVLETKILAGDEEAIRLAKEMIRRNEELRAEGKIKEADAGTN</sequence>
<feature type="transmembrane region" description="Helical" evidence="1">
    <location>
        <begin position="306"/>
        <end position="324"/>
    </location>
</feature>
<dbReference type="EMBL" id="DVOH01000050">
    <property type="protein sequence ID" value="HIV00696.1"/>
    <property type="molecule type" value="Genomic_DNA"/>
</dbReference>
<dbReference type="PANTHER" id="PTHR11328:SF24">
    <property type="entry name" value="MAJOR FACILITATOR SUPERFAMILY (MFS) PROFILE DOMAIN-CONTAINING PROTEIN"/>
    <property type="match status" value="1"/>
</dbReference>
<dbReference type="SUPFAM" id="SSF103473">
    <property type="entry name" value="MFS general substrate transporter"/>
    <property type="match status" value="1"/>
</dbReference>
<feature type="transmembrane region" description="Helical" evidence="1">
    <location>
        <begin position="280"/>
        <end position="300"/>
    </location>
</feature>
<keyword evidence="1" id="KW-0472">Membrane</keyword>
<protein>
    <submittedName>
        <fullName evidence="2">MFS transporter</fullName>
    </submittedName>
</protein>
<feature type="transmembrane region" description="Helical" evidence="1">
    <location>
        <begin position="444"/>
        <end position="467"/>
    </location>
</feature>
<dbReference type="PANTHER" id="PTHR11328">
    <property type="entry name" value="MAJOR FACILITATOR SUPERFAMILY DOMAIN-CONTAINING PROTEIN"/>
    <property type="match status" value="1"/>
</dbReference>
<evidence type="ECO:0000313" key="3">
    <source>
        <dbReference type="Proteomes" id="UP000886891"/>
    </source>
</evidence>
<feature type="transmembrane region" description="Helical" evidence="1">
    <location>
        <begin position="35"/>
        <end position="62"/>
    </location>
</feature>
<reference evidence="2" key="2">
    <citation type="journal article" date="2021" name="PeerJ">
        <title>Extensive microbial diversity within the chicken gut microbiome revealed by metagenomics and culture.</title>
        <authorList>
            <person name="Gilroy R."/>
            <person name="Ravi A."/>
            <person name="Getino M."/>
            <person name="Pursley I."/>
            <person name="Horton D.L."/>
            <person name="Alikhan N.F."/>
            <person name="Baker D."/>
            <person name="Gharbi K."/>
            <person name="Hall N."/>
            <person name="Watson M."/>
            <person name="Adriaenssens E.M."/>
            <person name="Foster-Nyarko E."/>
            <person name="Jarju S."/>
            <person name="Secka A."/>
            <person name="Antonio M."/>
            <person name="Oren A."/>
            <person name="Chaudhuri R.R."/>
            <person name="La Ragione R."/>
            <person name="Hildebrand F."/>
            <person name="Pallen M.J."/>
        </authorList>
    </citation>
    <scope>NUCLEOTIDE SEQUENCE</scope>
    <source>
        <strain evidence="2">23406</strain>
    </source>
</reference>
<feature type="transmembrane region" description="Helical" evidence="1">
    <location>
        <begin position="223"/>
        <end position="241"/>
    </location>
</feature>
<evidence type="ECO:0000256" key="1">
    <source>
        <dbReference type="SAM" id="Phobius"/>
    </source>
</evidence>
<dbReference type="GO" id="GO:0005886">
    <property type="term" value="C:plasma membrane"/>
    <property type="evidence" value="ECO:0007669"/>
    <property type="project" value="TreeGrafter"/>
</dbReference>